<evidence type="ECO:0000313" key="2">
    <source>
        <dbReference type="EMBL" id="RKF55584.1"/>
    </source>
</evidence>
<evidence type="ECO:0000256" key="1">
    <source>
        <dbReference type="SAM" id="MobiDB-lite"/>
    </source>
</evidence>
<name>A0A420HDR4_9PEZI</name>
<proteinExistence type="predicted"/>
<feature type="region of interest" description="Disordered" evidence="1">
    <location>
        <begin position="1"/>
        <end position="22"/>
    </location>
</feature>
<accession>A0A420HDR4</accession>
<sequence>MAEKGTLYSERRESQSNGTLRQPGCFGTVSRIRGVRGQVSGAYHGNFITYPTAMVGSLQWGAYSLVSTLAKV</sequence>
<dbReference type="EMBL" id="MCBR01020277">
    <property type="protein sequence ID" value="RKF55584.1"/>
    <property type="molecule type" value="Genomic_DNA"/>
</dbReference>
<reference evidence="2 3" key="1">
    <citation type="journal article" date="2018" name="BMC Genomics">
        <title>Comparative genome analyses reveal sequence features reflecting distinct modes of host-adaptation between dicot and monocot powdery mildew.</title>
        <authorList>
            <person name="Wu Y."/>
            <person name="Ma X."/>
            <person name="Pan Z."/>
            <person name="Kale S.D."/>
            <person name="Song Y."/>
            <person name="King H."/>
            <person name="Zhang Q."/>
            <person name="Presley C."/>
            <person name="Deng X."/>
            <person name="Wei C.I."/>
            <person name="Xiao S."/>
        </authorList>
    </citation>
    <scope>NUCLEOTIDE SEQUENCE [LARGE SCALE GENOMIC DNA]</scope>
    <source>
        <strain evidence="2">UCSC1</strain>
    </source>
</reference>
<dbReference type="Proteomes" id="UP000285405">
    <property type="component" value="Unassembled WGS sequence"/>
</dbReference>
<organism evidence="2 3">
    <name type="scientific">Golovinomyces cichoracearum</name>
    <dbReference type="NCBI Taxonomy" id="62708"/>
    <lineage>
        <taxon>Eukaryota</taxon>
        <taxon>Fungi</taxon>
        <taxon>Dikarya</taxon>
        <taxon>Ascomycota</taxon>
        <taxon>Pezizomycotina</taxon>
        <taxon>Leotiomycetes</taxon>
        <taxon>Erysiphales</taxon>
        <taxon>Erysiphaceae</taxon>
        <taxon>Golovinomyces</taxon>
    </lineage>
</organism>
<evidence type="ECO:0000313" key="3">
    <source>
        <dbReference type="Proteomes" id="UP000285405"/>
    </source>
</evidence>
<feature type="compositionally biased region" description="Basic and acidic residues" evidence="1">
    <location>
        <begin position="1"/>
        <end position="14"/>
    </location>
</feature>
<gene>
    <name evidence="2" type="ORF">GcC1_202031</name>
</gene>
<comment type="caution">
    <text evidence="2">The sequence shown here is derived from an EMBL/GenBank/DDBJ whole genome shotgun (WGS) entry which is preliminary data.</text>
</comment>
<protein>
    <submittedName>
        <fullName evidence="2">Uncharacterized protein</fullName>
    </submittedName>
</protein>
<dbReference type="AlphaFoldDB" id="A0A420HDR4"/>